<proteinExistence type="predicted"/>
<sequence length="126" mass="13421">MFSAIALIILLYAPIALSACPPPLLLHLTNCTFLTHPWGIRYTVADPSQYLCLAPSTVVNSTFVIGSDFCKTRGNLSTAQCLSLSGNTFNISAAGKSYTPLSPSDLLARKPVWSEISPDPIFAGST</sequence>
<gene>
    <name evidence="2" type="ORF">VHEMI07758</name>
</gene>
<organism evidence="2 3">
    <name type="scientific">[Torrubiella] hemipterigena</name>
    <dbReference type="NCBI Taxonomy" id="1531966"/>
    <lineage>
        <taxon>Eukaryota</taxon>
        <taxon>Fungi</taxon>
        <taxon>Dikarya</taxon>
        <taxon>Ascomycota</taxon>
        <taxon>Pezizomycotina</taxon>
        <taxon>Sordariomycetes</taxon>
        <taxon>Hypocreomycetidae</taxon>
        <taxon>Hypocreales</taxon>
        <taxon>Clavicipitaceae</taxon>
        <taxon>Clavicipitaceae incertae sedis</taxon>
        <taxon>'Torrubiella' clade</taxon>
    </lineage>
</organism>
<feature type="signal peptide" evidence="1">
    <location>
        <begin position="1"/>
        <end position="18"/>
    </location>
</feature>
<evidence type="ECO:0000256" key="1">
    <source>
        <dbReference type="SAM" id="SignalP"/>
    </source>
</evidence>
<evidence type="ECO:0000313" key="3">
    <source>
        <dbReference type="Proteomes" id="UP000039046"/>
    </source>
</evidence>
<accession>A0A0A1T4F8</accession>
<dbReference type="EMBL" id="CDHN01000004">
    <property type="protein sequence ID" value="CEJ92081.1"/>
    <property type="molecule type" value="Genomic_DNA"/>
</dbReference>
<keyword evidence="3" id="KW-1185">Reference proteome</keyword>
<name>A0A0A1T4F8_9HYPO</name>
<feature type="chain" id="PRO_5001979351" evidence="1">
    <location>
        <begin position="19"/>
        <end position="126"/>
    </location>
</feature>
<dbReference type="HOGENOM" id="CLU_1983121_0_0_1"/>
<evidence type="ECO:0000313" key="2">
    <source>
        <dbReference type="EMBL" id="CEJ92081.1"/>
    </source>
</evidence>
<dbReference type="Proteomes" id="UP000039046">
    <property type="component" value="Unassembled WGS sequence"/>
</dbReference>
<reference evidence="2 3" key="1">
    <citation type="journal article" date="2015" name="Genome Announc.">
        <title>Draft Genome Sequence and Gene Annotation of the Entomopathogenic Fungus Verticillium hemipterigenum.</title>
        <authorList>
            <person name="Horn F."/>
            <person name="Habel A."/>
            <person name="Scharf D.H."/>
            <person name="Dworschak J."/>
            <person name="Brakhage A.A."/>
            <person name="Guthke R."/>
            <person name="Hertweck C."/>
            <person name="Linde J."/>
        </authorList>
    </citation>
    <scope>NUCLEOTIDE SEQUENCE [LARGE SCALE GENOMIC DNA]</scope>
</reference>
<dbReference type="OrthoDB" id="5361565at2759"/>
<keyword evidence="1" id="KW-0732">Signal</keyword>
<protein>
    <submittedName>
        <fullName evidence="2">Uncharacterized protein</fullName>
    </submittedName>
</protein>
<dbReference type="AlphaFoldDB" id="A0A0A1T4F8"/>